<organism evidence="1 2">
    <name type="scientific">Thraustotheca clavata</name>
    <dbReference type="NCBI Taxonomy" id="74557"/>
    <lineage>
        <taxon>Eukaryota</taxon>
        <taxon>Sar</taxon>
        <taxon>Stramenopiles</taxon>
        <taxon>Oomycota</taxon>
        <taxon>Saprolegniomycetes</taxon>
        <taxon>Saprolegniales</taxon>
        <taxon>Achlyaceae</taxon>
        <taxon>Thraustotheca</taxon>
    </lineage>
</organism>
<dbReference type="AlphaFoldDB" id="A0A1W0A5S8"/>
<protein>
    <submittedName>
        <fullName evidence="1">Uncharacterized protein</fullName>
    </submittedName>
</protein>
<keyword evidence="2" id="KW-1185">Reference proteome</keyword>
<gene>
    <name evidence="1" type="ORF">THRCLA_02278</name>
</gene>
<proteinExistence type="predicted"/>
<name>A0A1W0A5S8_9STRA</name>
<dbReference type="OrthoDB" id="4735138at2759"/>
<accession>A0A1W0A5S8</accession>
<dbReference type="Proteomes" id="UP000243217">
    <property type="component" value="Unassembled WGS sequence"/>
</dbReference>
<evidence type="ECO:0000313" key="2">
    <source>
        <dbReference type="Proteomes" id="UP000243217"/>
    </source>
</evidence>
<reference evidence="1 2" key="1">
    <citation type="journal article" date="2014" name="Genome Biol. Evol.">
        <title>The secreted proteins of Achlya hypogyna and Thraustotheca clavata identify the ancestral oomycete secretome and reveal gene acquisitions by horizontal gene transfer.</title>
        <authorList>
            <person name="Misner I."/>
            <person name="Blouin N."/>
            <person name="Leonard G."/>
            <person name="Richards T.A."/>
            <person name="Lane C.E."/>
        </authorList>
    </citation>
    <scope>NUCLEOTIDE SEQUENCE [LARGE SCALE GENOMIC DNA]</scope>
    <source>
        <strain evidence="1 2">ATCC 34112</strain>
    </source>
</reference>
<sequence length="226" mass="25780">MTSMRPPFPRPIEARDFDAIIASDKEMYPTDNPLTAQIMAKWFTHYPEFGMIYDGFGCCIIVPVTKSTWEAYIKQEIDESQLANGIFDGTSTIDSKIGLHLYHIEKSQAWTRQFDRMANIVLADIRTILYNINQRRATQLILKPLDVIGFSALAASDAGFNMAKKVFRMVPLYDAQEILYHNIKTQELAIFTTKNQPKSSNEWQIQGEVRLMALKGSSACRNLLFV</sequence>
<comment type="caution">
    <text evidence="1">The sequence shown here is derived from an EMBL/GenBank/DDBJ whole genome shotgun (WGS) entry which is preliminary data.</text>
</comment>
<dbReference type="EMBL" id="JNBS01000437">
    <property type="protein sequence ID" value="OQS05626.1"/>
    <property type="molecule type" value="Genomic_DNA"/>
</dbReference>
<evidence type="ECO:0000313" key="1">
    <source>
        <dbReference type="EMBL" id="OQS05626.1"/>
    </source>
</evidence>